<comment type="caution">
    <text evidence="1">The sequence shown here is derived from an EMBL/GenBank/DDBJ whole genome shotgun (WGS) entry which is preliminary data.</text>
</comment>
<dbReference type="Proteomes" id="UP000577386">
    <property type="component" value="Unassembled WGS sequence"/>
</dbReference>
<reference evidence="1 2" key="1">
    <citation type="submission" date="2020-08" db="EMBL/GenBank/DDBJ databases">
        <title>Sequencing the genomes of 1000 actinobacteria strains.</title>
        <authorList>
            <person name="Klenk H.-P."/>
        </authorList>
    </citation>
    <scope>NUCLEOTIDE SEQUENCE [LARGE SCALE GENOMIC DNA]</scope>
    <source>
        <strain evidence="1 2">DSM 41827</strain>
    </source>
</reference>
<organism evidence="1 2">
    <name type="scientific">Streptomyces murinus</name>
    <dbReference type="NCBI Taxonomy" id="33900"/>
    <lineage>
        <taxon>Bacteria</taxon>
        <taxon>Bacillati</taxon>
        <taxon>Actinomycetota</taxon>
        <taxon>Actinomycetes</taxon>
        <taxon>Kitasatosporales</taxon>
        <taxon>Streptomycetaceae</taxon>
        <taxon>Streptomyces</taxon>
    </lineage>
</organism>
<dbReference type="GeneID" id="93979125"/>
<accession>A0A7W3NIZ5</accession>
<protein>
    <submittedName>
        <fullName evidence="1">Uncharacterized protein</fullName>
    </submittedName>
</protein>
<dbReference type="AlphaFoldDB" id="A0A7W3NIZ5"/>
<keyword evidence="2" id="KW-1185">Reference proteome</keyword>
<name>A0A7W3NIZ5_STRMR</name>
<evidence type="ECO:0000313" key="1">
    <source>
        <dbReference type="EMBL" id="MBA9051408.1"/>
    </source>
</evidence>
<evidence type="ECO:0000313" key="2">
    <source>
        <dbReference type="Proteomes" id="UP000577386"/>
    </source>
</evidence>
<sequence>MPEASEHRTALTDLWRAHMAAPFPPGLRGAERAGIDMVLLDASIAGCVSSWLDRDGSPDTRRLKIADRCVLDLDLDLVLPLLTETEEIAYFRRLRRMAALVSLPEN</sequence>
<gene>
    <name evidence="1" type="ORF">HDA42_000586</name>
</gene>
<proteinExistence type="predicted"/>
<dbReference type="EMBL" id="JACJIJ010000002">
    <property type="protein sequence ID" value="MBA9051408.1"/>
    <property type="molecule type" value="Genomic_DNA"/>
</dbReference>
<dbReference type="RefSeq" id="WP_182774716.1">
    <property type="nucleotide sequence ID" value="NZ_BAAAHW010000002.1"/>
</dbReference>